<comment type="caution">
    <text evidence="2">The sequence shown here is derived from an EMBL/GenBank/DDBJ whole genome shotgun (WGS) entry which is preliminary data.</text>
</comment>
<keyword evidence="1" id="KW-0812">Transmembrane</keyword>
<keyword evidence="1" id="KW-1133">Transmembrane helix</keyword>
<reference evidence="2" key="1">
    <citation type="journal article" date="2014" name="Int. J. Syst. Evol. Microbiol.">
        <title>Complete genome sequence of Corynebacterium casei LMG S-19264T (=DSM 44701T), isolated from a smear-ripened cheese.</title>
        <authorList>
            <consortium name="US DOE Joint Genome Institute (JGI-PGF)"/>
            <person name="Walter F."/>
            <person name="Albersmeier A."/>
            <person name="Kalinowski J."/>
            <person name="Ruckert C."/>
        </authorList>
    </citation>
    <scope>NUCLEOTIDE SEQUENCE</scope>
    <source>
        <strain evidence="2">CGMCC 1.12813</strain>
    </source>
</reference>
<feature type="transmembrane region" description="Helical" evidence="1">
    <location>
        <begin position="127"/>
        <end position="147"/>
    </location>
</feature>
<dbReference type="Pfam" id="PF08592">
    <property type="entry name" value="Anthrone_oxy"/>
    <property type="match status" value="1"/>
</dbReference>
<sequence>MNTLETATVVTAAACAGVAGGVYFSFSALVLPALRTRAASDAVAAMRAVNVAAVRPPFMLVFFGGAVSAAAVAVFELVGETHPARIAGAALALVAFGITVVRNVPLNNALAGGSPDWQRFEPRWRRANHARAAASILAAVALAASLADRS</sequence>
<dbReference type="EMBL" id="BMGB01000001">
    <property type="protein sequence ID" value="GGB03004.1"/>
    <property type="molecule type" value="Genomic_DNA"/>
</dbReference>
<dbReference type="AlphaFoldDB" id="A0A916SJI4"/>
<evidence type="ECO:0000256" key="1">
    <source>
        <dbReference type="SAM" id="Phobius"/>
    </source>
</evidence>
<accession>A0A916SJI4</accession>
<feature type="transmembrane region" description="Helical" evidence="1">
    <location>
        <begin position="86"/>
        <end position="106"/>
    </location>
</feature>
<keyword evidence="3" id="KW-1185">Reference proteome</keyword>
<feature type="transmembrane region" description="Helical" evidence="1">
    <location>
        <begin position="52"/>
        <end position="74"/>
    </location>
</feature>
<gene>
    <name evidence="2" type="ORF">GCM10010979_17040</name>
</gene>
<name>A0A916SJI4_9MICO</name>
<dbReference type="InterPro" id="IPR013901">
    <property type="entry name" value="Anthrone_oxy"/>
</dbReference>
<reference evidence="2" key="2">
    <citation type="submission" date="2020-09" db="EMBL/GenBank/DDBJ databases">
        <authorList>
            <person name="Sun Q."/>
            <person name="Zhou Y."/>
        </authorList>
    </citation>
    <scope>NUCLEOTIDE SEQUENCE</scope>
    <source>
        <strain evidence="2">CGMCC 1.12813</strain>
    </source>
</reference>
<dbReference type="Proteomes" id="UP000606922">
    <property type="component" value="Unassembled WGS sequence"/>
</dbReference>
<evidence type="ECO:0000313" key="2">
    <source>
        <dbReference type="EMBL" id="GGB03004.1"/>
    </source>
</evidence>
<organism evidence="2 3">
    <name type="scientific">Conyzicola nivalis</name>
    <dbReference type="NCBI Taxonomy" id="1477021"/>
    <lineage>
        <taxon>Bacteria</taxon>
        <taxon>Bacillati</taxon>
        <taxon>Actinomycetota</taxon>
        <taxon>Actinomycetes</taxon>
        <taxon>Micrococcales</taxon>
        <taxon>Microbacteriaceae</taxon>
        <taxon>Conyzicola</taxon>
    </lineage>
</organism>
<keyword evidence="1" id="KW-0472">Membrane</keyword>
<feature type="transmembrane region" description="Helical" evidence="1">
    <location>
        <begin position="6"/>
        <end position="31"/>
    </location>
</feature>
<evidence type="ECO:0000313" key="3">
    <source>
        <dbReference type="Proteomes" id="UP000606922"/>
    </source>
</evidence>
<proteinExistence type="predicted"/>
<evidence type="ECO:0008006" key="4">
    <source>
        <dbReference type="Google" id="ProtNLM"/>
    </source>
</evidence>
<dbReference type="RefSeq" id="WP_188510208.1">
    <property type="nucleotide sequence ID" value="NZ_BMGB01000001.1"/>
</dbReference>
<protein>
    <recommendedName>
        <fullName evidence="4">DUF1772 domain-containing protein</fullName>
    </recommendedName>
</protein>